<feature type="compositionally biased region" description="Polar residues" evidence="1">
    <location>
        <begin position="37"/>
        <end position="52"/>
    </location>
</feature>
<sequence length="52" mass="5204">MTDLPAPPAAGRDINPHPGSALREGGDLRVPVDALPSNFNPCTSTAASPPPG</sequence>
<dbReference type="Proteomes" id="UP001596512">
    <property type="component" value="Unassembled WGS sequence"/>
</dbReference>
<gene>
    <name evidence="2" type="ORF">ACFQV2_06240</name>
</gene>
<dbReference type="EMBL" id="JBHTEY010000004">
    <property type="protein sequence ID" value="MFC7613269.1"/>
    <property type="molecule type" value="Genomic_DNA"/>
</dbReference>
<protein>
    <submittedName>
        <fullName evidence="2">Uncharacterized protein</fullName>
    </submittedName>
</protein>
<reference evidence="3" key="1">
    <citation type="journal article" date="2019" name="Int. J. Syst. Evol. Microbiol.">
        <title>The Global Catalogue of Microorganisms (GCM) 10K type strain sequencing project: providing services to taxonomists for standard genome sequencing and annotation.</title>
        <authorList>
            <consortium name="The Broad Institute Genomics Platform"/>
            <consortium name="The Broad Institute Genome Sequencing Center for Infectious Disease"/>
            <person name="Wu L."/>
            <person name="Ma J."/>
        </authorList>
    </citation>
    <scope>NUCLEOTIDE SEQUENCE [LARGE SCALE GENOMIC DNA]</scope>
    <source>
        <strain evidence="3">JCM 17695</strain>
    </source>
</reference>
<evidence type="ECO:0000313" key="3">
    <source>
        <dbReference type="Proteomes" id="UP001596512"/>
    </source>
</evidence>
<organism evidence="2 3">
    <name type="scientific">Actinokineospora soli</name>
    <dbReference type="NCBI Taxonomy" id="1048753"/>
    <lineage>
        <taxon>Bacteria</taxon>
        <taxon>Bacillati</taxon>
        <taxon>Actinomycetota</taxon>
        <taxon>Actinomycetes</taxon>
        <taxon>Pseudonocardiales</taxon>
        <taxon>Pseudonocardiaceae</taxon>
        <taxon>Actinokineospora</taxon>
    </lineage>
</organism>
<comment type="caution">
    <text evidence="2">The sequence shown here is derived from an EMBL/GenBank/DDBJ whole genome shotgun (WGS) entry which is preliminary data.</text>
</comment>
<accession>A0ABW2THY8</accession>
<feature type="region of interest" description="Disordered" evidence="1">
    <location>
        <begin position="1"/>
        <end position="52"/>
    </location>
</feature>
<keyword evidence="3" id="KW-1185">Reference proteome</keyword>
<name>A0ABW2THY8_9PSEU</name>
<evidence type="ECO:0000256" key="1">
    <source>
        <dbReference type="SAM" id="MobiDB-lite"/>
    </source>
</evidence>
<proteinExistence type="predicted"/>
<evidence type="ECO:0000313" key="2">
    <source>
        <dbReference type="EMBL" id="MFC7613269.1"/>
    </source>
</evidence>